<dbReference type="InterPro" id="IPR020471">
    <property type="entry name" value="AKR"/>
</dbReference>
<dbReference type="PANTHER" id="PTHR43638">
    <property type="entry name" value="OXIDOREDUCTASE, ALDO/KETO REDUCTASE FAMILY PROTEIN"/>
    <property type="match status" value="1"/>
</dbReference>
<proteinExistence type="predicted"/>
<reference evidence="2 3" key="1">
    <citation type="journal article" date="2019" name="Int. J. Syst. Evol. Microbiol.">
        <title>The Global Catalogue of Microorganisms (GCM) 10K type strain sequencing project: providing services to taxonomists for standard genome sequencing and annotation.</title>
        <authorList>
            <consortium name="The Broad Institute Genomics Platform"/>
            <consortium name="The Broad Institute Genome Sequencing Center for Infectious Disease"/>
            <person name="Wu L."/>
            <person name="Ma J."/>
        </authorList>
    </citation>
    <scope>NUCLEOTIDE SEQUENCE [LARGE SCALE GENOMIC DNA]</scope>
    <source>
        <strain evidence="2 3">JCM 14942</strain>
    </source>
</reference>
<dbReference type="EMBL" id="BAAAOR010000007">
    <property type="protein sequence ID" value="GAA1506520.1"/>
    <property type="molecule type" value="Genomic_DNA"/>
</dbReference>
<dbReference type="PRINTS" id="PR00069">
    <property type="entry name" value="ALDKETRDTASE"/>
</dbReference>
<accession>A0ABN1ZX04</accession>
<dbReference type="NCBIfam" id="NF007695">
    <property type="entry name" value="PRK10376.1"/>
    <property type="match status" value="1"/>
</dbReference>
<sequence length="315" mass="33346">MTPDPTTTAAGAAGTWQLGDRTVNRLGFGAMRLTGMPWDPAPRDRETAIAVLRRAVELGVDHIDTAAFYFLPTRSSNELISTALQPYADDLVIVTKVGPSRSRAGGFEEYARPGQLRTQVEENLRQLGRDQLDVVNLRWGAGLGKDEGSIADHLGALAELRDVGLIRHLGVSNVTAEQLTEALALTPIVCVQNRYGLTERADDTILDLCARHGVAFVPFFAMGAGVPGAVPGAEVDRTGESVIAEIADQVGATPAQVRLAWTLHRGPHVLAIPGTGSLDHLEQNVAAAGIELGPDALARLDAIGAHDGPPMTARP</sequence>
<dbReference type="CDD" id="cd19088">
    <property type="entry name" value="AKR_AKR13B1"/>
    <property type="match status" value="1"/>
</dbReference>
<evidence type="ECO:0000313" key="3">
    <source>
        <dbReference type="Proteomes" id="UP001500842"/>
    </source>
</evidence>
<organism evidence="2 3">
    <name type="scientific">Nocardioides humi</name>
    <dbReference type="NCBI Taxonomy" id="449461"/>
    <lineage>
        <taxon>Bacteria</taxon>
        <taxon>Bacillati</taxon>
        <taxon>Actinomycetota</taxon>
        <taxon>Actinomycetes</taxon>
        <taxon>Propionibacteriales</taxon>
        <taxon>Nocardioidaceae</taxon>
        <taxon>Nocardioides</taxon>
    </lineage>
</organism>
<dbReference type="Pfam" id="PF00248">
    <property type="entry name" value="Aldo_ket_red"/>
    <property type="match status" value="1"/>
</dbReference>
<evidence type="ECO:0000259" key="1">
    <source>
        <dbReference type="Pfam" id="PF00248"/>
    </source>
</evidence>
<dbReference type="InterPro" id="IPR023210">
    <property type="entry name" value="NADP_OxRdtase_dom"/>
</dbReference>
<dbReference type="Gene3D" id="3.20.20.100">
    <property type="entry name" value="NADP-dependent oxidoreductase domain"/>
    <property type="match status" value="1"/>
</dbReference>
<name>A0ABN1ZX04_9ACTN</name>
<dbReference type="PANTHER" id="PTHR43638:SF3">
    <property type="entry name" value="ALDEHYDE REDUCTASE"/>
    <property type="match status" value="1"/>
</dbReference>
<feature type="domain" description="NADP-dependent oxidoreductase" evidence="1">
    <location>
        <begin position="25"/>
        <end position="303"/>
    </location>
</feature>
<evidence type="ECO:0000313" key="2">
    <source>
        <dbReference type="EMBL" id="GAA1506520.1"/>
    </source>
</evidence>
<dbReference type="InterPro" id="IPR036812">
    <property type="entry name" value="NAD(P)_OxRdtase_dom_sf"/>
</dbReference>
<keyword evidence="3" id="KW-1185">Reference proteome</keyword>
<dbReference type="Proteomes" id="UP001500842">
    <property type="component" value="Unassembled WGS sequence"/>
</dbReference>
<comment type="caution">
    <text evidence="2">The sequence shown here is derived from an EMBL/GenBank/DDBJ whole genome shotgun (WGS) entry which is preliminary data.</text>
</comment>
<dbReference type="SUPFAM" id="SSF51430">
    <property type="entry name" value="NAD(P)-linked oxidoreductase"/>
    <property type="match status" value="1"/>
</dbReference>
<protein>
    <submittedName>
        <fullName evidence="2">Oxidoreductase</fullName>
    </submittedName>
</protein>
<gene>
    <name evidence="2" type="ORF">GCM10009788_07990</name>
</gene>